<keyword evidence="1" id="KW-0560">Oxidoreductase</keyword>
<feature type="non-terminal residue" evidence="1">
    <location>
        <position position="1"/>
    </location>
</feature>
<dbReference type="Gene3D" id="3.40.50.1820">
    <property type="entry name" value="alpha/beta hydrolase"/>
    <property type="match status" value="1"/>
</dbReference>
<dbReference type="SUPFAM" id="SSF53474">
    <property type="entry name" value="alpha/beta-Hydrolases"/>
    <property type="match status" value="1"/>
</dbReference>
<keyword evidence="2" id="KW-1185">Reference proteome</keyword>
<name>A0A2U2DLJ5_9HYPH</name>
<accession>A0A2U2DLJ5</accession>
<dbReference type="AlphaFoldDB" id="A0A2U2DLJ5"/>
<dbReference type="EMBL" id="QFBC01000011">
    <property type="protein sequence ID" value="PWE54175.1"/>
    <property type="molecule type" value="Genomic_DNA"/>
</dbReference>
<evidence type="ECO:0000313" key="1">
    <source>
        <dbReference type="EMBL" id="PWE54175.1"/>
    </source>
</evidence>
<dbReference type="Proteomes" id="UP000245252">
    <property type="component" value="Unassembled WGS sequence"/>
</dbReference>
<dbReference type="RefSeq" id="WP_165823514.1">
    <property type="nucleotide sequence ID" value="NZ_QFBC01000011.1"/>
</dbReference>
<keyword evidence="1" id="KW-0223">Dioxygenase</keyword>
<organism evidence="1 2">
    <name type="scientific">Metarhizobium album</name>
    <dbReference type="NCBI Taxonomy" id="2182425"/>
    <lineage>
        <taxon>Bacteria</taxon>
        <taxon>Pseudomonadati</taxon>
        <taxon>Pseudomonadota</taxon>
        <taxon>Alphaproteobacteria</taxon>
        <taxon>Hyphomicrobiales</taxon>
        <taxon>Rhizobiaceae</taxon>
        <taxon>Metarhizobium</taxon>
    </lineage>
</organism>
<dbReference type="InterPro" id="IPR029058">
    <property type="entry name" value="AB_hydrolase_fold"/>
</dbReference>
<dbReference type="GO" id="GO:0051213">
    <property type="term" value="F:dioxygenase activity"/>
    <property type="evidence" value="ECO:0007669"/>
    <property type="project" value="UniProtKB-KW"/>
</dbReference>
<proteinExistence type="predicted"/>
<gene>
    <name evidence="1" type="ORF">DEM27_20900</name>
</gene>
<sequence>SGGNEMSLLPLARRTAPDATLLALRGRSTEEGVPRWFRRFGPLSFDQKDIASEAEALAAFLDEAERVYDIDMARSIFLGHSNGANFLAAFLLLYPQRLRNVVLLRPVPVLTEPPAADLNGTNVLLLAGEDDPFRPQAEPLLQGLTAAGANARLLQVTGAGHDLSPADVPLMRNWLVETA</sequence>
<evidence type="ECO:0000313" key="2">
    <source>
        <dbReference type="Proteomes" id="UP000245252"/>
    </source>
</evidence>
<comment type="caution">
    <text evidence="1">The sequence shown here is derived from an EMBL/GenBank/DDBJ whole genome shotgun (WGS) entry which is preliminary data.</text>
</comment>
<reference evidence="1 2" key="1">
    <citation type="submission" date="2018-05" db="EMBL/GenBank/DDBJ databases">
        <title>The draft genome of strain NS-104.</title>
        <authorList>
            <person name="Hang P."/>
            <person name="Jiang J."/>
        </authorList>
    </citation>
    <scope>NUCLEOTIDE SEQUENCE [LARGE SCALE GENOMIC DNA]</scope>
    <source>
        <strain evidence="1 2">NS-104</strain>
    </source>
</reference>
<protein>
    <submittedName>
        <fullName evidence="1">Ring-cleaving dioxygenase</fullName>
    </submittedName>
</protein>